<dbReference type="RefSeq" id="WP_115122546.1">
    <property type="nucleotide sequence ID" value="NZ_QRAO01000001.1"/>
</dbReference>
<keyword evidence="4" id="KW-1133">Transmembrane helix</keyword>
<gene>
    <name evidence="6" type="ORF">C8D94_101763</name>
</gene>
<dbReference type="GO" id="GO:0016757">
    <property type="term" value="F:glycosyltransferase activity"/>
    <property type="evidence" value="ECO:0007669"/>
    <property type="project" value="UniProtKB-KW"/>
</dbReference>
<keyword evidence="7" id="KW-1185">Reference proteome</keyword>
<feature type="transmembrane region" description="Helical" evidence="4">
    <location>
        <begin position="309"/>
        <end position="327"/>
    </location>
</feature>
<dbReference type="EMBL" id="QRAO01000001">
    <property type="protein sequence ID" value="RDK88885.1"/>
    <property type="molecule type" value="Genomic_DNA"/>
</dbReference>
<feature type="transmembrane region" description="Helical" evidence="4">
    <location>
        <begin position="6"/>
        <end position="26"/>
    </location>
</feature>
<evidence type="ECO:0000313" key="6">
    <source>
        <dbReference type="EMBL" id="RDK88885.1"/>
    </source>
</evidence>
<keyword evidence="4" id="KW-0812">Transmembrane</keyword>
<keyword evidence="2" id="KW-0328">Glycosyltransferase</keyword>
<feature type="domain" description="Glycosyltransferase 2-like" evidence="5">
    <location>
        <begin position="41"/>
        <end position="167"/>
    </location>
</feature>
<feature type="transmembrane region" description="Helical" evidence="4">
    <location>
        <begin position="339"/>
        <end position="365"/>
    </location>
</feature>
<dbReference type="PANTHER" id="PTHR43630">
    <property type="entry name" value="POLY-BETA-1,6-N-ACETYL-D-GLUCOSAMINE SYNTHASE"/>
    <property type="match status" value="1"/>
</dbReference>
<accession>A0A370QKI4</accession>
<dbReference type="Pfam" id="PF00535">
    <property type="entry name" value="Glycos_transf_2"/>
    <property type="match status" value="1"/>
</dbReference>
<dbReference type="AlphaFoldDB" id="A0A370QKI4"/>
<evidence type="ECO:0000256" key="1">
    <source>
        <dbReference type="ARBA" id="ARBA00006739"/>
    </source>
</evidence>
<dbReference type="InterPro" id="IPR029044">
    <property type="entry name" value="Nucleotide-diphossugar_trans"/>
</dbReference>
<dbReference type="SUPFAM" id="SSF53448">
    <property type="entry name" value="Nucleotide-diphospho-sugar transferases"/>
    <property type="match status" value="1"/>
</dbReference>
<name>A0A370QKI4_9FLAO</name>
<evidence type="ECO:0000256" key="4">
    <source>
        <dbReference type="SAM" id="Phobius"/>
    </source>
</evidence>
<dbReference type="Proteomes" id="UP000255317">
    <property type="component" value="Unassembled WGS sequence"/>
</dbReference>
<evidence type="ECO:0000256" key="3">
    <source>
        <dbReference type="ARBA" id="ARBA00022679"/>
    </source>
</evidence>
<reference evidence="6 7" key="1">
    <citation type="submission" date="2018-07" db="EMBL/GenBank/DDBJ databases">
        <title>Genomic Encyclopedia of Type Strains, Phase IV (KMG-IV): sequencing the most valuable type-strain genomes for metagenomic binning, comparative biology and taxonomic classification.</title>
        <authorList>
            <person name="Goeker M."/>
        </authorList>
    </citation>
    <scope>NUCLEOTIDE SEQUENCE [LARGE SCALE GENOMIC DNA]</scope>
    <source>
        <strain evidence="6 7">DSM 101478</strain>
    </source>
</reference>
<evidence type="ECO:0000256" key="2">
    <source>
        <dbReference type="ARBA" id="ARBA00022676"/>
    </source>
</evidence>
<keyword evidence="3 6" id="KW-0808">Transferase</keyword>
<proteinExistence type="inferred from homology"/>
<evidence type="ECO:0000313" key="7">
    <source>
        <dbReference type="Proteomes" id="UP000255317"/>
    </source>
</evidence>
<dbReference type="InterPro" id="IPR001173">
    <property type="entry name" value="Glyco_trans_2-like"/>
</dbReference>
<comment type="similarity">
    <text evidence="1">Belongs to the glycosyltransferase 2 family.</text>
</comment>
<protein>
    <submittedName>
        <fullName evidence="6">Cellulose synthase/poly-beta-1,6-N-acetylglucosamine synthase-like glycosyltransferase</fullName>
    </submittedName>
</protein>
<sequence length="378" mass="42946">MIWVGFIIISLYFFAIALLCIGYKMVPYFSVVGSVPETKFSIVIPFRNEAENLSALARSLQQLHYPTSHFELIFVNDASEDNSEDIIIQHLKGSSIDFQILQNTPNQLSPKKTAITKAISIAKHPWIVTTDADCEVPTHWLRILNDFILKTEPVCVAMPVDYTTNNSFLHLYQQLDNWSLQAVTVGSFGLGAMLLSNGANFAYTKDTFKSVNGFEGNLHIASGDDMFLLEKLKRRFPEKIGYLKSRNAVVTTKPVETWKQLISQRIRWASKTAKQNSAATKALGLLVFVVNILIPLSILLTIFCPQHSNAVGALLLYKFCIDFLLLWKSAQFFRKRFPFFSFLSLLGSMFVYPIVTILVVISSFWGRYVWKGRRFEKL</sequence>
<comment type="caution">
    <text evidence="6">The sequence shown here is derived from an EMBL/GenBank/DDBJ whole genome shotgun (WGS) entry which is preliminary data.</text>
</comment>
<dbReference type="Gene3D" id="3.90.550.10">
    <property type="entry name" value="Spore Coat Polysaccharide Biosynthesis Protein SpsA, Chain A"/>
    <property type="match status" value="1"/>
</dbReference>
<dbReference type="PANTHER" id="PTHR43630:SF1">
    <property type="entry name" value="POLY-BETA-1,6-N-ACETYL-D-GLUCOSAMINE SYNTHASE"/>
    <property type="match status" value="1"/>
</dbReference>
<dbReference type="OrthoDB" id="9805625at2"/>
<organism evidence="6 7">
    <name type="scientific">Marinirhabdus gelatinilytica</name>
    <dbReference type="NCBI Taxonomy" id="1703343"/>
    <lineage>
        <taxon>Bacteria</taxon>
        <taxon>Pseudomonadati</taxon>
        <taxon>Bacteroidota</taxon>
        <taxon>Flavobacteriia</taxon>
        <taxon>Flavobacteriales</taxon>
        <taxon>Flavobacteriaceae</taxon>
    </lineage>
</organism>
<evidence type="ECO:0000259" key="5">
    <source>
        <dbReference type="Pfam" id="PF00535"/>
    </source>
</evidence>
<keyword evidence="4" id="KW-0472">Membrane</keyword>
<feature type="transmembrane region" description="Helical" evidence="4">
    <location>
        <begin position="282"/>
        <end position="303"/>
    </location>
</feature>